<dbReference type="OrthoDB" id="36796at2157"/>
<dbReference type="GO" id="GO:0006289">
    <property type="term" value="P:nucleotide-excision repair"/>
    <property type="evidence" value="ECO:0007669"/>
    <property type="project" value="TreeGrafter"/>
</dbReference>
<dbReference type="PANTHER" id="PTHR47957">
    <property type="entry name" value="ATP-DEPENDENT HELICASE HRQ1"/>
    <property type="match status" value="1"/>
</dbReference>
<name>F4FZG2_METCR</name>
<dbReference type="InterPro" id="IPR014001">
    <property type="entry name" value="Helicase_ATP-bd"/>
</dbReference>
<dbReference type="InterPro" id="IPR027417">
    <property type="entry name" value="P-loop_NTPase"/>
</dbReference>
<dbReference type="SMART" id="SM00490">
    <property type="entry name" value="HELICc"/>
    <property type="match status" value="1"/>
</dbReference>
<dbReference type="EMBL" id="CP002656">
    <property type="protein sequence ID" value="AEB95652.1"/>
    <property type="molecule type" value="Genomic_DNA"/>
</dbReference>
<organism evidence="5 6">
    <name type="scientific">Metallosphaera cuprina (strain Ar-4)</name>
    <dbReference type="NCBI Taxonomy" id="1006006"/>
    <lineage>
        <taxon>Archaea</taxon>
        <taxon>Thermoproteota</taxon>
        <taxon>Thermoprotei</taxon>
        <taxon>Sulfolobales</taxon>
        <taxon>Sulfolobaceae</taxon>
        <taxon>Metallosphaera</taxon>
    </lineage>
</organism>
<evidence type="ECO:0000259" key="4">
    <source>
        <dbReference type="PROSITE" id="PS51194"/>
    </source>
</evidence>
<dbReference type="Gene3D" id="3.40.50.300">
    <property type="entry name" value="P-loop containing nucleotide triphosphate hydrolases"/>
    <property type="match status" value="2"/>
</dbReference>
<keyword evidence="2" id="KW-0067">ATP-binding</keyword>
<dbReference type="InterPro" id="IPR018973">
    <property type="entry name" value="MZB"/>
</dbReference>
<keyword evidence="6" id="KW-1185">Reference proteome</keyword>
<keyword evidence="5" id="KW-0347">Helicase</keyword>
<feature type="domain" description="Helicase ATP-binding" evidence="3">
    <location>
        <begin position="64"/>
        <end position="237"/>
    </location>
</feature>
<dbReference type="GO" id="GO:0036297">
    <property type="term" value="P:interstrand cross-link repair"/>
    <property type="evidence" value="ECO:0007669"/>
    <property type="project" value="TreeGrafter"/>
</dbReference>
<dbReference type="GO" id="GO:0005524">
    <property type="term" value="F:ATP binding"/>
    <property type="evidence" value="ECO:0007669"/>
    <property type="project" value="UniProtKB-KW"/>
</dbReference>
<dbReference type="SMART" id="SM00487">
    <property type="entry name" value="DEXDc"/>
    <property type="match status" value="1"/>
</dbReference>
<keyword evidence="1" id="KW-0547">Nucleotide-binding</keyword>
<dbReference type="PROSITE" id="PS51194">
    <property type="entry name" value="HELICASE_CTER"/>
    <property type="match status" value="1"/>
</dbReference>
<accession>F4FZG2</accession>
<evidence type="ECO:0000313" key="5">
    <source>
        <dbReference type="EMBL" id="AEB95652.1"/>
    </source>
</evidence>
<protein>
    <submittedName>
        <fullName evidence="5">DEAD/DEAH box helicase domain-containing protein</fullName>
    </submittedName>
</protein>
<dbReference type="SUPFAM" id="SSF52540">
    <property type="entry name" value="P-loop containing nucleoside triphosphate hydrolases"/>
    <property type="match status" value="1"/>
</dbReference>
<dbReference type="PROSITE" id="PS51192">
    <property type="entry name" value="HELICASE_ATP_BIND_1"/>
    <property type="match status" value="1"/>
</dbReference>
<dbReference type="CDD" id="cd18797">
    <property type="entry name" value="SF2_C_Hrq"/>
    <property type="match status" value="1"/>
</dbReference>
<dbReference type="HOGENOM" id="CLU_000809_3_2_2"/>
<dbReference type="Pfam" id="PF00271">
    <property type="entry name" value="Helicase_C"/>
    <property type="match status" value="1"/>
</dbReference>
<evidence type="ECO:0000256" key="1">
    <source>
        <dbReference type="ARBA" id="ARBA00022741"/>
    </source>
</evidence>
<feature type="domain" description="Helicase C-terminal" evidence="4">
    <location>
        <begin position="265"/>
        <end position="410"/>
    </location>
</feature>
<dbReference type="AlphaFoldDB" id="F4FZG2"/>
<dbReference type="RefSeq" id="WP_013738150.1">
    <property type="nucleotide sequence ID" value="NC_015435.1"/>
</dbReference>
<dbReference type="GeneID" id="10493738"/>
<evidence type="ECO:0000259" key="3">
    <source>
        <dbReference type="PROSITE" id="PS51192"/>
    </source>
</evidence>
<dbReference type="KEGG" id="mcn:Mcup_1549"/>
<gene>
    <name evidence="5" type="ordered locus">Mcup_1549</name>
</gene>
<dbReference type="InterPro" id="IPR011545">
    <property type="entry name" value="DEAD/DEAH_box_helicase_dom"/>
</dbReference>
<dbReference type="eggNOG" id="arCOG00555">
    <property type="taxonomic scope" value="Archaea"/>
</dbReference>
<evidence type="ECO:0000256" key="2">
    <source>
        <dbReference type="ARBA" id="ARBA00022840"/>
    </source>
</evidence>
<reference evidence="5 6" key="1">
    <citation type="journal article" date="2011" name="J. Bacteriol.">
        <title>Complete genome sequence of Metallosphaera cuprina, a metal sulfide-oxidizing archaeon from a hot spring.</title>
        <authorList>
            <person name="Liu L.J."/>
            <person name="You X.Y."/>
            <person name="Zheng H."/>
            <person name="Wang S."/>
            <person name="Jiang C.Y."/>
            <person name="Liu S.J."/>
        </authorList>
    </citation>
    <scope>NUCLEOTIDE SEQUENCE [LARGE SCALE GENOMIC DNA]</scope>
    <source>
        <strain evidence="5 6">Ar-4</strain>
    </source>
</reference>
<sequence>MQVLDKISESLKVFGAQIAHVYTETALDPEIGPPLDDTNLDKRIVNGLEKLGIQRLYKYQYESISSILNGENVAIISGTGTGKTEAFLIPLLELALKGERSVLIYPTKALARDQLSRINWLLNFLPEIKVDVLDGDTDRAKRQKIYEDPPEILITNPDMIHVGLALSPNFRQVIRGADHYVIDEMHVYDGVLGSHLRRILDRIRELNGPIHVIGASGTIEATPLLFNELFGVDGKIVRGVNRRRGMAIHALIDSKGVSRWTLSSYLAGLLVKEGLKTLVFVDSQQMAERLAKIAERFGANLAVHRAGILPKERMEVEEKLRNGELHGVVATPTLELGIDIGSLDVVVMAENPPSYPKYIQRAGRAGRRDKLGLIFTVLGDSPIDNYFLRRPSEFFSRKLTPITFDNSNMEVLKVHTAAFILEKLGVNMNTLPDLWRRAAEELKKEGIIACENKVYYSTSSTREFVRKSSLRSSGPIVKVVEQRKIGERELPAALYDLYPGSLYMVSKRTYEVKSLDLRSLEARVVKIEQDKGYYTKPLYSVDIKEFKETESRKVLGLPAKYGELTVTVFVTGYVVYDYYSKREKPVNEVQYDNPIEFTYNTKGIIIKHPAMDDWDLLSSMEAYHATEHVLISAGRVVAGASLTDLSGISYPSGHVVIYDSSVGGNGVSRLLYSRLESAYDIALDIVKGCDCEDGCPKCVYDPYCGNNNRVLSRKKSLRLIDYVIKGEEADDSPIEGKSVR</sequence>
<keyword evidence="5" id="KW-0378">Hydrolase</keyword>
<dbReference type="GO" id="GO:0043138">
    <property type="term" value="F:3'-5' DNA helicase activity"/>
    <property type="evidence" value="ECO:0007669"/>
    <property type="project" value="TreeGrafter"/>
</dbReference>
<dbReference type="Pfam" id="PF09369">
    <property type="entry name" value="MZB"/>
    <property type="match status" value="1"/>
</dbReference>
<dbReference type="PATRIC" id="fig|1006006.8.peg.1545"/>
<dbReference type="Proteomes" id="UP000007812">
    <property type="component" value="Chromosome"/>
</dbReference>
<dbReference type="GO" id="GO:0003676">
    <property type="term" value="F:nucleic acid binding"/>
    <property type="evidence" value="ECO:0007669"/>
    <property type="project" value="InterPro"/>
</dbReference>
<proteinExistence type="predicted"/>
<dbReference type="STRING" id="1006006.Mcup_1549"/>
<evidence type="ECO:0000313" key="6">
    <source>
        <dbReference type="Proteomes" id="UP000007812"/>
    </source>
</evidence>
<dbReference type="Pfam" id="PF00270">
    <property type="entry name" value="DEAD"/>
    <property type="match status" value="1"/>
</dbReference>
<dbReference type="InterPro" id="IPR001650">
    <property type="entry name" value="Helicase_C-like"/>
</dbReference>
<dbReference type="PANTHER" id="PTHR47957:SF3">
    <property type="entry name" value="ATP-DEPENDENT HELICASE HRQ1"/>
    <property type="match status" value="1"/>
</dbReference>